<dbReference type="EMBL" id="JAHLQT010046319">
    <property type="protein sequence ID" value="KAG7153780.1"/>
    <property type="molecule type" value="Genomic_DNA"/>
</dbReference>
<protein>
    <submittedName>
        <fullName evidence="1">Collagen-like protein V6-like</fullName>
    </submittedName>
</protein>
<dbReference type="GO" id="GO:0005581">
    <property type="term" value="C:collagen trimer"/>
    <property type="evidence" value="ECO:0007669"/>
    <property type="project" value="UniProtKB-KW"/>
</dbReference>
<comment type="caution">
    <text evidence="1">The sequence shown here is derived from an EMBL/GenBank/DDBJ whole genome shotgun (WGS) entry which is preliminary data.</text>
</comment>
<feature type="non-terminal residue" evidence="1">
    <location>
        <position position="167"/>
    </location>
</feature>
<name>A0A8J5J807_HOMAM</name>
<organism evidence="1 2">
    <name type="scientific">Homarus americanus</name>
    <name type="common">American lobster</name>
    <dbReference type="NCBI Taxonomy" id="6706"/>
    <lineage>
        <taxon>Eukaryota</taxon>
        <taxon>Metazoa</taxon>
        <taxon>Ecdysozoa</taxon>
        <taxon>Arthropoda</taxon>
        <taxon>Crustacea</taxon>
        <taxon>Multicrustacea</taxon>
        <taxon>Malacostraca</taxon>
        <taxon>Eumalacostraca</taxon>
        <taxon>Eucarida</taxon>
        <taxon>Decapoda</taxon>
        <taxon>Pleocyemata</taxon>
        <taxon>Astacidea</taxon>
        <taxon>Nephropoidea</taxon>
        <taxon>Nephropidae</taxon>
        <taxon>Homarus</taxon>
    </lineage>
</organism>
<reference evidence="1" key="1">
    <citation type="journal article" date="2021" name="Sci. Adv.">
        <title>The American lobster genome reveals insights on longevity, neural, and immune adaptations.</title>
        <authorList>
            <person name="Polinski J.M."/>
            <person name="Zimin A.V."/>
            <person name="Clark K.F."/>
            <person name="Kohn A.B."/>
            <person name="Sadowski N."/>
            <person name="Timp W."/>
            <person name="Ptitsyn A."/>
            <person name="Khanna P."/>
            <person name="Romanova D.Y."/>
            <person name="Williams P."/>
            <person name="Greenwood S.J."/>
            <person name="Moroz L.L."/>
            <person name="Walt D.R."/>
            <person name="Bodnar A.G."/>
        </authorList>
    </citation>
    <scope>NUCLEOTIDE SEQUENCE</scope>
    <source>
        <strain evidence="1">GMGI-L3</strain>
    </source>
</reference>
<gene>
    <name evidence="1" type="primary">Colv6-L</name>
    <name evidence="1" type="ORF">Hamer_G009463</name>
</gene>
<evidence type="ECO:0000313" key="2">
    <source>
        <dbReference type="Proteomes" id="UP000747542"/>
    </source>
</evidence>
<proteinExistence type="predicted"/>
<sequence>LRDSCVQEREKVDLYPKISDLVLYSSDKKLLHIELNISMKLGEIIAAVVADGHSAIDCSFSVLPSSSDLCIRSSGLYITVVPESTGDEESETSASLSLGEVVGDGLEGEVVGDGLEGEVVGDGLEGGEGLEGEVVGDGLEGEVVSDGLEGEVVGDGLEGEVVGDGLE</sequence>
<keyword evidence="2" id="KW-1185">Reference proteome</keyword>
<keyword evidence="1" id="KW-0176">Collagen</keyword>
<accession>A0A8J5J807</accession>
<dbReference type="AlphaFoldDB" id="A0A8J5J807"/>
<dbReference type="Proteomes" id="UP000747542">
    <property type="component" value="Unassembled WGS sequence"/>
</dbReference>
<evidence type="ECO:0000313" key="1">
    <source>
        <dbReference type="EMBL" id="KAG7153780.1"/>
    </source>
</evidence>
<feature type="non-terminal residue" evidence="1">
    <location>
        <position position="1"/>
    </location>
</feature>